<sequence length="206" mass="23540">MTDITIPAVARSVERDILADQTPAISIIPVNILAGRNRTRETNMAGYLMTFDLQVWAMLLFCLIFLSIVLAFLDSISRKMRHSRTSVLGLWNQHFWRLFENMCCEASAVMPDGTVLRIVSAVWLIGIVVLMNAFAGQMRACLMVKSELKRINTLADIAERPHLKVYTLKNTVATRYLEVIMIRCTAAQHLRRLVCGLKKYHRMRKT</sequence>
<dbReference type="Proteomes" id="UP000821845">
    <property type="component" value="Chromosome 6"/>
</dbReference>
<proteinExistence type="predicted"/>
<gene>
    <name evidence="1" type="ORF">HPB50_012459</name>
</gene>
<evidence type="ECO:0000313" key="2">
    <source>
        <dbReference type="Proteomes" id="UP000821845"/>
    </source>
</evidence>
<reference evidence="1" key="1">
    <citation type="submission" date="2020-05" db="EMBL/GenBank/DDBJ databases">
        <title>Large-scale comparative analyses of tick genomes elucidate their genetic diversity and vector capacities.</title>
        <authorList>
            <person name="Jia N."/>
            <person name="Wang J."/>
            <person name="Shi W."/>
            <person name="Du L."/>
            <person name="Sun Y."/>
            <person name="Zhan W."/>
            <person name="Jiang J."/>
            <person name="Wang Q."/>
            <person name="Zhang B."/>
            <person name="Ji P."/>
            <person name="Sakyi L.B."/>
            <person name="Cui X."/>
            <person name="Yuan T."/>
            <person name="Jiang B."/>
            <person name="Yang W."/>
            <person name="Lam T.T.-Y."/>
            <person name="Chang Q."/>
            <person name="Ding S."/>
            <person name="Wang X."/>
            <person name="Zhu J."/>
            <person name="Ruan X."/>
            <person name="Zhao L."/>
            <person name="Wei J."/>
            <person name="Que T."/>
            <person name="Du C."/>
            <person name="Cheng J."/>
            <person name="Dai P."/>
            <person name="Han X."/>
            <person name="Huang E."/>
            <person name="Gao Y."/>
            <person name="Liu J."/>
            <person name="Shao H."/>
            <person name="Ye R."/>
            <person name="Li L."/>
            <person name="Wei W."/>
            <person name="Wang X."/>
            <person name="Wang C."/>
            <person name="Yang T."/>
            <person name="Huo Q."/>
            <person name="Li W."/>
            <person name="Guo W."/>
            <person name="Chen H."/>
            <person name="Zhou L."/>
            <person name="Ni X."/>
            <person name="Tian J."/>
            <person name="Zhou Y."/>
            <person name="Sheng Y."/>
            <person name="Liu T."/>
            <person name="Pan Y."/>
            <person name="Xia L."/>
            <person name="Li J."/>
            <person name="Zhao F."/>
            <person name="Cao W."/>
        </authorList>
    </citation>
    <scope>NUCLEOTIDE SEQUENCE</scope>
    <source>
        <strain evidence="1">Hyas-2018</strain>
    </source>
</reference>
<protein>
    <submittedName>
        <fullName evidence="1">Uncharacterized protein</fullName>
    </submittedName>
</protein>
<comment type="caution">
    <text evidence="1">The sequence shown here is derived from an EMBL/GenBank/DDBJ whole genome shotgun (WGS) entry which is preliminary data.</text>
</comment>
<dbReference type="EMBL" id="CM023486">
    <property type="protein sequence ID" value="KAH6928189.1"/>
    <property type="molecule type" value="Genomic_DNA"/>
</dbReference>
<evidence type="ECO:0000313" key="1">
    <source>
        <dbReference type="EMBL" id="KAH6928189.1"/>
    </source>
</evidence>
<accession>A0ACB7S389</accession>
<keyword evidence="2" id="KW-1185">Reference proteome</keyword>
<organism evidence="1 2">
    <name type="scientific">Hyalomma asiaticum</name>
    <name type="common">Tick</name>
    <dbReference type="NCBI Taxonomy" id="266040"/>
    <lineage>
        <taxon>Eukaryota</taxon>
        <taxon>Metazoa</taxon>
        <taxon>Ecdysozoa</taxon>
        <taxon>Arthropoda</taxon>
        <taxon>Chelicerata</taxon>
        <taxon>Arachnida</taxon>
        <taxon>Acari</taxon>
        <taxon>Parasitiformes</taxon>
        <taxon>Ixodida</taxon>
        <taxon>Ixodoidea</taxon>
        <taxon>Ixodidae</taxon>
        <taxon>Hyalomminae</taxon>
        <taxon>Hyalomma</taxon>
    </lineage>
</organism>
<name>A0ACB7S389_HYAAI</name>